<evidence type="ECO:0000256" key="5">
    <source>
        <dbReference type="ARBA" id="ARBA00022741"/>
    </source>
</evidence>
<dbReference type="PANTHER" id="PTHR43527:SF2">
    <property type="entry name" value="4-DIPHOSPHOCYTIDYL-2-C-METHYL-D-ERYTHRITOL KINASE, CHLOROPLASTIC"/>
    <property type="match status" value="1"/>
</dbReference>
<keyword evidence="13" id="KW-1185">Reference proteome</keyword>
<dbReference type="InterPro" id="IPR006204">
    <property type="entry name" value="GHMP_kinase_N_dom"/>
</dbReference>
<protein>
    <recommendedName>
        <fullName evidence="3 9">4-diphosphocytidyl-2-C-methyl-D-erythritol kinase</fullName>
        <shortName evidence="9">CMK</shortName>
        <ecNumber evidence="2 9">2.7.1.148</ecNumber>
    </recommendedName>
    <alternativeName>
        <fullName evidence="8 9">4-(cytidine-5'-diphospho)-2-C-methyl-D-erythritol kinase</fullName>
    </alternativeName>
</protein>
<dbReference type="PANTHER" id="PTHR43527">
    <property type="entry name" value="4-DIPHOSPHOCYTIDYL-2-C-METHYL-D-ERYTHRITOL KINASE, CHLOROPLASTIC"/>
    <property type="match status" value="1"/>
</dbReference>
<comment type="caution">
    <text evidence="12">The sequence shown here is derived from an EMBL/GenBank/DDBJ whole genome shotgun (WGS) entry which is preliminary data.</text>
</comment>
<keyword evidence="4 9" id="KW-0808">Transferase</keyword>
<dbReference type="Gene3D" id="3.30.230.10">
    <property type="match status" value="1"/>
</dbReference>
<comment type="catalytic activity">
    <reaction evidence="9">
        <text>4-CDP-2-C-methyl-D-erythritol + ATP = 4-CDP-2-C-methyl-D-erythritol 2-phosphate + ADP + H(+)</text>
        <dbReference type="Rhea" id="RHEA:18437"/>
        <dbReference type="ChEBI" id="CHEBI:15378"/>
        <dbReference type="ChEBI" id="CHEBI:30616"/>
        <dbReference type="ChEBI" id="CHEBI:57823"/>
        <dbReference type="ChEBI" id="CHEBI:57919"/>
        <dbReference type="ChEBI" id="CHEBI:456216"/>
        <dbReference type="EC" id="2.7.1.148"/>
    </reaction>
</comment>
<dbReference type="Proteomes" id="UP000249377">
    <property type="component" value="Unassembled WGS sequence"/>
</dbReference>
<dbReference type="Pfam" id="PF08544">
    <property type="entry name" value="GHMP_kinases_C"/>
    <property type="match status" value="1"/>
</dbReference>
<keyword evidence="9" id="KW-0414">Isoprene biosynthesis</keyword>
<feature type="domain" description="GHMP kinase C-terminal" evidence="11">
    <location>
        <begin position="198"/>
        <end position="265"/>
    </location>
</feature>
<dbReference type="HAMAP" id="MF_00061">
    <property type="entry name" value="IspE"/>
    <property type="match status" value="1"/>
</dbReference>
<dbReference type="GO" id="GO:0005524">
    <property type="term" value="F:ATP binding"/>
    <property type="evidence" value="ECO:0007669"/>
    <property type="project" value="UniProtKB-UniRule"/>
</dbReference>
<dbReference type="InterPro" id="IPR036554">
    <property type="entry name" value="GHMP_kinase_C_sf"/>
</dbReference>
<feature type="domain" description="GHMP kinase N-terminal" evidence="10">
    <location>
        <begin position="64"/>
        <end position="143"/>
    </location>
</feature>
<evidence type="ECO:0000313" key="13">
    <source>
        <dbReference type="Proteomes" id="UP000249377"/>
    </source>
</evidence>
<evidence type="ECO:0000256" key="3">
    <source>
        <dbReference type="ARBA" id="ARBA00017473"/>
    </source>
</evidence>
<evidence type="ECO:0000256" key="2">
    <source>
        <dbReference type="ARBA" id="ARBA00012052"/>
    </source>
</evidence>
<feature type="binding site" evidence="9">
    <location>
        <begin position="93"/>
        <end position="103"/>
    </location>
    <ligand>
        <name>ATP</name>
        <dbReference type="ChEBI" id="CHEBI:30616"/>
    </ligand>
</feature>
<name>A0A328UF37_9FIRM</name>
<evidence type="ECO:0000313" key="12">
    <source>
        <dbReference type="EMBL" id="RAQ30417.1"/>
    </source>
</evidence>
<proteinExistence type="inferred from homology"/>
<comment type="pathway">
    <text evidence="9">Isoprenoid biosynthesis; isopentenyl diphosphate biosynthesis via DXP pathway; isopentenyl diphosphate from 1-deoxy-D-xylulose 5-phosphate: step 3/6.</text>
</comment>
<organism evidence="12 13">
    <name type="scientific">Hydrogeniiclostridium mannosilyticum</name>
    <dbReference type="NCBI Taxonomy" id="2764322"/>
    <lineage>
        <taxon>Bacteria</taxon>
        <taxon>Bacillati</taxon>
        <taxon>Bacillota</taxon>
        <taxon>Clostridia</taxon>
        <taxon>Eubacteriales</taxon>
        <taxon>Acutalibacteraceae</taxon>
        <taxon>Hydrogeniiclostridium</taxon>
    </lineage>
</organism>
<sequence>MLQQKAYAKLNLSLDILGRRSDGYHDLRMVMQSVSLHDTVTLIPREAGVTLLCDDPGIPSGKGNIAYRAAEAFLHAAGGRSSGVEIHIEKRIPSQAGMAGGSSDAAAVLRGLNQLYKAPLTVAELCHIGSKIGADVPYCVVGGSQLAEGTGERLSPLPDMPGCSIVVCKPAIGVGTAEAFRRADQRPSPPRGYTGGVIDALKRSDLPALGRALGNDFEDILPIAAVSHLKELLRKAGALGAAMTGSGSAVFALFATGTQAAAARELLPKDLFACVCRPVPAYCFPELEINTP</sequence>
<evidence type="ECO:0000259" key="10">
    <source>
        <dbReference type="Pfam" id="PF00288"/>
    </source>
</evidence>
<dbReference type="InterPro" id="IPR020568">
    <property type="entry name" value="Ribosomal_Su5_D2-typ_SF"/>
</dbReference>
<evidence type="ECO:0000256" key="1">
    <source>
        <dbReference type="ARBA" id="ARBA00009684"/>
    </source>
</evidence>
<dbReference type="EC" id="2.7.1.148" evidence="2 9"/>
<dbReference type="GO" id="GO:0019288">
    <property type="term" value="P:isopentenyl diphosphate biosynthetic process, methylerythritol 4-phosphate pathway"/>
    <property type="evidence" value="ECO:0007669"/>
    <property type="project" value="UniProtKB-UniRule"/>
</dbReference>
<accession>A0A328UF37</accession>
<dbReference type="AlphaFoldDB" id="A0A328UF37"/>
<comment type="function">
    <text evidence="9">Catalyzes the phosphorylation of the position 2 hydroxy group of 4-diphosphocytidyl-2C-methyl-D-erythritol.</text>
</comment>
<dbReference type="NCBIfam" id="TIGR00154">
    <property type="entry name" value="ispE"/>
    <property type="match status" value="1"/>
</dbReference>
<dbReference type="InterPro" id="IPR004424">
    <property type="entry name" value="IspE"/>
</dbReference>
<evidence type="ECO:0000256" key="4">
    <source>
        <dbReference type="ARBA" id="ARBA00022679"/>
    </source>
</evidence>
<dbReference type="InterPro" id="IPR014721">
    <property type="entry name" value="Ribsml_uS5_D2-typ_fold_subgr"/>
</dbReference>
<dbReference type="UniPathway" id="UPA00056">
    <property type="reaction ID" value="UER00094"/>
</dbReference>
<feature type="active site" evidence="9">
    <location>
        <position position="135"/>
    </location>
</feature>
<dbReference type="GO" id="GO:0016114">
    <property type="term" value="P:terpenoid biosynthetic process"/>
    <property type="evidence" value="ECO:0007669"/>
    <property type="project" value="UniProtKB-UniRule"/>
</dbReference>
<evidence type="ECO:0000256" key="9">
    <source>
        <dbReference type="HAMAP-Rule" id="MF_00061"/>
    </source>
</evidence>
<dbReference type="EMBL" id="QLYR01000001">
    <property type="protein sequence ID" value="RAQ30417.1"/>
    <property type="molecule type" value="Genomic_DNA"/>
</dbReference>
<dbReference type="Gene3D" id="3.30.70.890">
    <property type="entry name" value="GHMP kinase, C-terminal domain"/>
    <property type="match status" value="1"/>
</dbReference>
<evidence type="ECO:0000259" key="11">
    <source>
        <dbReference type="Pfam" id="PF08544"/>
    </source>
</evidence>
<gene>
    <name evidence="9 12" type="primary">ispE</name>
    <name evidence="12" type="ORF">DPQ25_02635</name>
</gene>
<dbReference type="PIRSF" id="PIRSF010376">
    <property type="entry name" value="IspE"/>
    <property type="match status" value="1"/>
</dbReference>
<evidence type="ECO:0000256" key="6">
    <source>
        <dbReference type="ARBA" id="ARBA00022777"/>
    </source>
</evidence>
<feature type="active site" evidence="9">
    <location>
        <position position="9"/>
    </location>
</feature>
<keyword evidence="6 9" id="KW-0418">Kinase</keyword>
<keyword evidence="5 9" id="KW-0547">Nucleotide-binding</keyword>
<dbReference type="Pfam" id="PF00288">
    <property type="entry name" value="GHMP_kinases_N"/>
    <property type="match status" value="1"/>
</dbReference>
<dbReference type="SUPFAM" id="SSF54211">
    <property type="entry name" value="Ribosomal protein S5 domain 2-like"/>
    <property type="match status" value="1"/>
</dbReference>
<dbReference type="SUPFAM" id="SSF55060">
    <property type="entry name" value="GHMP Kinase, C-terminal domain"/>
    <property type="match status" value="1"/>
</dbReference>
<keyword evidence="7 9" id="KW-0067">ATP-binding</keyword>
<dbReference type="GO" id="GO:0050515">
    <property type="term" value="F:4-(cytidine 5'-diphospho)-2-C-methyl-D-erythritol kinase activity"/>
    <property type="evidence" value="ECO:0007669"/>
    <property type="project" value="UniProtKB-UniRule"/>
</dbReference>
<reference evidence="12 13" key="1">
    <citation type="submission" date="2018-06" db="EMBL/GenBank/DDBJ databases">
        <title>Noncontiguous genome sequence of Ruminococcaceae bacterium ASD2818.</title>
        <authorList>
            <person name="Chaplin A.V."/>
            <person name="Sokolova S.R."/>
            <person name="Kochetkova T.O."/>
            <person name="Goltsov A.Y."/>
            <person name="Trofimov D.Y."/>
            <person name="Efimov B.A."/>
        </authorList>
    </citation>
    <scope>NUCLEOTIDE SEQUENCE [LARGE SCALE GENOMIC DNA]</scope>
    <source>
        <strain evidence="12 13">ASD2818</strain>
    </source>
</reference>
<comment type="similarity">
    <text evidence="1 9">Belongs to the GHMP kinase family. IspE subfamily.</text>
</comment>
<evidence type="ECO:0000256" key="7">
    <source>
        <dbReference type="ARBA" id="ARBA00022840"/>
    </source>
</evidence>
<dbReference type="RefSeq" id="WP_112331614.1">
    <property type="nucleotide sequence ID" value="NZ_QLYR01000001.1"/>
</dbReference>
<evidence type="ECO:0000256" key="8">
    <source>
        <dbReference type="ARBA" id="ARBA00032554"/>
    </source>
</evidence>
<dbReference type="InterPro" id="IPR013750">
    <property type="entry name" value="GHMP_kinase_C_dom"/>
</dbReference>